<dbReference type="PANTHER" id="PTHR42815:SF2">
    <property type="entry name" value="FAD-BINDING, PUTATIVE (AFU_ORTHOLOGUE AFUA_6G07600)-RELATED"/>
    <property type="match status" value="1"/>
</dbReference>
<dbReference type="Pfam" id="PF01243">
    <property type="entry name" value="PNPOx_N"/>
    <property type="match status" value="1"/>
</dbReference>
<name>A0A318LGP2_9PSEU</name>
<sequence length="233" mass="25689">MHAVRTPDYPPSPPRTAADSYSPITMERVREVIGYPERFIAEKKEPKLGEFTARFIAHSPFFCMATVGADGWLDASPKGDPPGSVRILDEFTLAIPDRPGNKLAETFENISHNPAVGLVFFVPGLREVIRVNGDAFITDDPELLDMLGADGKPAVLATIVRIREVFGQCGKAVIRSKLWEGDRRELADAVTLGGDFYTMTIAENARKMAENLGELVAGGLHDVIDDHYKHHLY</sequence>
<organism evidence="3 4">
    <name type="scientific">Prauserella flavalba</name>
    <dbReference type="NCBI Taxonomy" id="1477506"/>
    <lineage>
        <taxon>Bacteria</taxon>
        <taxon>Bacillati</taxon>
        <taxon>Actinomycetota</taxon>
        <taxon>Actinomycetes</taxon>
        <taxon>Pseudonocardiales</taxon>
        <taxon>Pseudonocardiaceae</taxon>
        <taxon>Prauserella</taxon>
    </lineage>
</organism>
<accession>A0A318LGP2</accession>
<keyword evidence="4" id="KW-1185">Reference proteome</keyword>
<evidence type="ECO:0000259" key="2">
    <source>
        <dbReference type="Pfam" id="PF01243"/>
    </source>
</evidence>
<dbReference type="EMBL" id="MASU01000019">
    <property type="protein sequence ID" value="PXY18754.1"/>
    <property type="molecule type" value="Genomic_DNA"/>
</dbReference>
<dbReference type="OrthoDB" id="9790331at2"/>
<dbReference type="SUPFAM" id="SSF50475">
    <property type="entry name" value="FMN-binding split barrel"/>
    <property type="match status" value="1"/>
</dbReference>
<dbReference type="Proteomes" id="UP000247892">
    <property type="component" value="Unassembled WGS sequence"/>
</dbReference>
<feature type="region of interest" description="Disordered" evidence="1">
    <location>
        <begin position="1"/>
        <end position="20"/>
    </location>
</feature>
<comment type="caution">
    <text evidence="3">The sequence shown here is derived from an EMBL/GenBank/DDBJ whole genome shotgun (WGS) entry which is preliminary data.</text>
</comment>
<dbReference type="NCBIfam" id="TIGR04025">
    <property type="entry name" value="PPOX_FMN_DR2398"/>
    <property type="match status" value="1"/>
</dbReference>
<proteinExistence type="predicted"/>
<dbReference type="PANTHER" id="PTHR42815">
    <property type="entry name" value="FAD-BINDING, PUTATIVE (AFU_ORTHOLOGUE AFUA_6G07600)-RELATED"/>
    <property type="match status" value="1"/>
</dbReference>
<dbReference type="Gene3D" id="2.30.110.10">
    <property type="entry name" value="Electron Transport, Fmn-binding Protein, Chain A"/>
    <property type="match status" value="1"/>
</dbReference>
<feature type="domain" description="Pyridoxamine 5'-phosphate oxidase N-terminal" evidence="2">
    <location>
        <begin position="52"/>
        <end position="152"/>
    </location>
</feature>
<dbReference type="InterPro" id="IPR024029">
    <property type="entry name" value="Pyridox_Oxase_FMN-dep"/>
</dbReference>
<evidence type="ECO:0000313" key="4">
    <source>
        <dbReference type="Proteomes" id="UP000247892"/>
    </source>
</evidence>
<evidence type="ECO:0000256" key="1">
    <source>
        <dbReference type="SAM" id="MobiDB-lite"/>
    </source>
</evidence>
<reference evidence="3 4" key="1">
    <citation type="submission" date="2016-07" db="EMBL/GenBank/DDBJ databases">
        <title>Draft genome sequence of Prauserella sp. YIM 121212, isolated from alkaline soil.</title>
        <authorList>
            <person name="Ruckert C."/>
            <person name="Albersmeier A."/>
            <person name="Jiang C.-L."/>
            <person name="Jiang Y."/>
            <person name="Kalinowski J."/>
            <person name="Schneider O."/>
            <person name="Winkler A."/>
            <person name="Zotchev S.B."/>
        </authorList>
    </citation>
    <scope>NUCLEOTIDE SEQUENCE [LARGE SCALE GENOMIC DNA]</scope>
    <source>
        <strain evidence="3 4">YIM 121212</strain>
    </source>
</reference>
<dbReference type="InterPro" id="IPR011576">
    <property type="entry name" value="Pyridox_Oxase_N"/>
</dbReference>
<dbReference type="InterPro" id="IPR012349">
    <property type="entry name" value="Split_barrel_FMN-bd"/>
</dbReference>
<evidence type="ECO:0000313" key="3">
    <source>
        <dbReference type="EMBL" id="PXY18754.1"/>
    </source>
</evidence>
<gene>
    <name evidence="3" type="ORF">BA062_34700</name>
</gene>
<dbReference type="AlphaFoldDB" id="A0A318LGP2"/>
<protein>
    <recommendedName>
        <fullName evidence="2">Pyridoxamine 5'-phosphate oxidase N-terminal domain-containing protein</fullName>
    </recommendedName>
</protein>